<dbReference type="Pfam" id="PF18317">
    <property type="entry name" value="SDH_C"/>
    <property type="match status" value="1"/>
</dbReference>
<dbReference type="GO" id="GO:0004764">
    <property type="term" value="F:shikimate 3-dehydrogenase (NADP+) activity"/>
    <property type="evidence" value="ECO:0007669"/>
    <property type="project" value="UniProtKB-UniRule"/>
</dbReference>
<name>A0A5C6VXK8_9BACI</name>
<gene>
    <name evidence="8 12" type="primary">aroE</name>
    <name evidence="12" type="ORF">FS935_13210</name>
</gene>
<dbReference type="PANTHER" id="PTHR21089">
    <property type="entry name" value="SHIKIMATE DEHYDROGENASE"/>
    <property type="match status" value="1"/>
</dbReference>
<dbReference type="InterPro" id="IPR013708">
    <property type="entry name" value="Shikimate_DH-bd_N"/>
</dbReference>
<feature type="binding site" evidence="8">
    <location>
        <begin position="15"/>
        <end position="17"/>
    </location>
    <ligand>
        <name>shikimate</name>
        <dbReference type="ChEBI" id="CHEBI:36208"/>
    </ligand>
</feature>
<feature type="domain" description="SDH C-terminal" evidence="11">
    <location>
        <begin position="242"/>
        <end position="271"/>
    </location>
</feature>
<feature type="domain" description="Quinate/shikimate 5-dehydrogenase/glutamyl-tRNA reductase" evidence="9">
    <location>
        <begin position="118"/>
        <end position="194"/>
    </location>
</feature>
<feature type="domain" description="Shikimate dehydrogenase substrate binding N-terminal" evidence="10">
    <location>
        <begin position="7"/>
        <end position="89"/>
    </location>
</feature>
<comment type="caution">
    <text evidence="12">The sequence shown here is derived from an EMBL/GenBank/DDBJ whole genome shotgun (WGS) entry which is preliminary data.</text>
</comment>
<evidence type="ECO:0000313" key="13">
    <source>
        <dbReference type="Proteomes" id="UP000321363"/>
    </source>
</evidence>
<feature type="active site" description="Proton acceptor" evidence="8">
    <location>
        <position position="66"/>
    </location>
</feature>
<evidence type="ECO:0000256" key="1">
    <source>
        <dbReference type="ARBA" id="ARBA00004871"/>
    </source>
</evidence>
<dbReference type="GO" id="GO:0019632">
    <property type="term" value="P:shikimate metabolic process"/>
    <property type="evidence" value="ECO:0007669"/>
    <property type="project" value="InterPro"/>
</dbReference>
<feature type="binding site" evidence="8">
    <location>
        <position position="87"/>
    </location>
    <ligand>
        <name>shikimate</name>
        <dbReference type="ChEBI" id="CHEBI:36208"/>
    </ligand>
</feature>
<accession>A0A5C6VXK8</accession>
<dbReference type="EC" id="1.1.1.25" evidence="2 8"/>
<evidence type="ECO:0000256" key="2">
    <source>
        <dbReference type="ARBA" id="ARBA00012962"/>
    </source>
</evidence>
<sequence>MGNLYGLIGCPVEHSMSPNIHNDAFKERKLDGYYHAFHVEQDQLTESVKALKTLGVKGFNVTIPHKLSIIPLLDELHETAQIAGAVNTVIHKNGRLIGYNTDGNGYVRSLKDVVRKPLGEQKILLIGAGGAARGIYFTLTHQGCQHIDLCNRTVSKAEELVQQCPFPNTSTSLSLTQAEQQLGSYDIIIQTTAVGLHPNIDQKPISLKHAKSTAVVSDIIYNPIKTALLQEAELLGLTVHTGVGMFVHQAALAFELWTEQKPSVEKMTAIVMDKLGGTKTC</sequence>
<organism evidence="12 13">
    <name type="scientific">Metabacillus litoralis</name>
    <dbReference type="NCBI Taxonomy" id="152268"/>
    <lineage>
        <taxon>Bacteria</taxon>
        <taxon>Bacillati</taxon>
        <taxon>Bacillota</taxon>
        <taxon>Bacilli</taxon>
        <taxon>Bacillales</taxon>
        <taxon>Bacillaceae</taxon>
        <taxon>Metabacillus</taxon>
    </lineage>
</organism>
<evidence type="ECO:0000256" key="4">
    <source>
        <dbReference type="ARBA" id="ARBA00022857"/>
    </source>
</evidence>
<keyword evidence="5 8" id="KW-0560">Oxidoreductase</keyword>
<feature type="binding site" evidence="8">
    <location>
        <position position="62"/>
    </location>
    <ligand>
        <name>shikimate</name>
        <dbReference type="ChEBI" id="CHEBI:36208"/>
    </ligand>
</feature>
<dbReference type="InterPro" id="IPR006151">
    <property type="entry name" value="Shikm_DH/Glu-tRNA_Rdtase"/>
</dbReference>
<feature type="binding site" evidence="8">
    <location>
        <position position="221"/>
    </location>
    <ligand>
        <name>shikimate</name>
        <dbReference type="ChEBI" id="CHEBI:36208"/>
    </ligand>
</feature>
<feature type="binding site" evidence="8">
    <location>
        <position position="219"/>
    </location>
    <ligand>
        <name>NADP(+)</name>
        <dbReference type="ChEBI" id="CHEBI:58349"/>
    </ligand>
</feature>
<evidence type="ECO:0000256" key="8">
    <source>
        <dbReference type="HAMAP-Rule" id="MF_00222"/>
    </source>
</evidence>
<feature type="binding site" evidence="8">
    <location>
        <position position="242"/>
    </location>
    <ligand>
        <name>NADP(+)</name>
        <dbReference type="ChEBI" id="CHEBI:58349"/>
    </ligand>
</feature>
<dbReference type="Proteomes" id="UP000321363">
    <property type="component" value="Unassembled WGS sequence"/>
</dbReference>
<dbReference type="InterPro" id="IPR041121">
    <property type="entry name" value="SDH_C"/>
</dbReference>
<dbReference type="InterPro" id="IPR036291">
    <property type="entry name" value="NAD(P)-bd_dom_sf"/>
</dbReference>
<comment type="similarity">
    <text evidence="8">Belongs to the shikimate dehydrogenase family.</text>
</comment>
<feature type="binding site" evidence="8">
    <location>
        <begin position="151"/>
        <end position="156"/>
    </location>
    <ligand>
        <name>NADP(+)</name>
        <dbReference type="ChEBI" id="CHEBI:58349"/>
    </ligand>
</feature>
<protein>
    <recommendedName>
        <fullName evidence="2 8">Shikimate dehydrogenase (NADP(+))</fullName>
        <shortName evidence="8">SDH</shortName>
        <ecNumber evidence="2 8">1.1.1.25</ecNumber>
    </recommendedName>
</protein>
<dbReference type="CDD" id="cd01065">
    <property type="entry name" value="NAD_bind_Shikimate_DH"/>
    <property type="match status" value="1"/>
</dbReference>
<evidence type="ECO:0000256" key="5">
    <source>
        <dbReference type="ARBA" id="ARBA00023002"/>
    </source>
</evidence>
<dbReference type="GO" id="GO:0009423">
    <property type="term" value="P:chorismate biosynthetic process"/>
    <property type="evidence" value="ECO:0007669"/>
    <property type="project" value="UniProtKB-UniRule"/>
</dbReference>
<comment type="subunit">
    <text evidence="8">Homodimer.</text>
</comment>
<proteinExistence type="inferred from homology"/>
<feature type="binding site" evidence="8">
    <location>
        <position position="102"/>
    </location>
    <ligand>
        <name>shikimate</name>
        <dbReference type="ChEBI" id="CHEBI:36208"/>
    </ligand>
</feature>
<comment type="function">
    <text evidence="8">Involved in the biosynthesis of the chorismate, which leads to the biosynthesis of aromatic amino acids. Catalyzes the reversible NADPH linked reduction of 3-dehydroshikimate (DHSA) to yield shikimate (SA).</text>
</comment>
<feature type="binding site" evidence="8">
    <location>
        <position position="249"/>
    </location>
    <ligand>
        <name>shikimate</name>
        <dbReference type="ChEBI" id="CHEBI:36208"/>
    </ligand>
</feature>
<evidence type="ECO:0000256" key="3">
    <source>
        <dbReference type="ARBA" id="ARBA00022605"/>
    </source>
</evidence>
<dbReference type="SUPFAM" id="SSF53223">
    <property type="entry name" value="Aminoacid dehydrogenase-like, N-terminal domain"/>
    <property type="match status" value="1"/>
</dbReference>
<keyword evidence="4 8" id="KW-0521">NADP</keyword>
<evidence type="ECO:0000313" key="12">
    <source>
        <dbReference type="EMBL" id="TXC90022.1"/>
    </source>
</evidence>
<dbReference type="GO" id="GO:0050661">
    <property type="term" value="F:NADP binding"/>
    <property type="evidence" value="ECO:0007669"/>
    <property type="project" value="InterPro"/>
</dbReference>
<dbReference type="HAMAP" id="MF_00222">
    <property type="entry name" value="Shikimate_DH_AroE"/>
    <property type="match status" value="1"/>
</dbReference>
<evidence type="ECO:0000259" key="10">
    <source>
        <dbReference type="Pfam" id="PF08501"/>
    </source>
</evidence>
<feature type="binding site" evidence="8">
    <location>
        <begin position="127"/>
        <end position="131"/>
    </location>
    <ligand>
        <name>NADP(+)</name>
        <dbReference type="ChEBI" id="CHEBI:58349"/>
    </ligand>
</feature>
<keyword evidence="3 8" id="KW-0028">Amino-acid biosynthesis</keyword>
<evidence type="ECO:0000256" key="7">
    <source>
        <dbReference type="ARBA" id="ARBA00049442"/>
    </source>
</evidence>
<dbReference type="InterPro" id="IPR011342">
    <property type="entry name" value="Shikimate_DH"/>
</dbReference>
<dbReference type="GO" id="GO:0009073">
    <property type="term" value="P:aromatic amino acid family biosynthetic process"/>
    <property type="evidence" value="ECO:0007669"/>
    <property type="project" value="UniProtKB-KW"/>
</dbReference>
<dbReference type="PANTHER" id="PTHR21089:SF1">
    <property type="entry name" value="BIFUNCTIONAL 3-DEHYDROQUINATE DEHYDRATASE_SHIKIMATE DEHYDROGENASE, CHLOROPLASTIC"/>
    <property type="match status" value="1"/>
</dbReference>
<dbReference type="GO" id="GO:0005829">
    <property type="term" value="C:cytosol"/>
    <property type="evidence" value="ECO:0007669"/>
    <property type="project" value="TreeGrafter"/>
</dbReference>
<dbReference type="InterPro" id="IPR022893">
    <property type="entry name" value="Shikimate_DH_fam"/>
</dbReference>
<evidence type="ECO:0000256" key="6">
    <source>
        <dbReference type="ARBA" id="ARBA00023141"/>
    </source>
</evidence>
<dbReference type="Pfam" id="PF01488">
    <property type="entry name" value="Shikimate_DH"/>
    <property type="match status" value="1"/>
</dbReference>
<evidence type="ECO:0000259" key="9">
    <source>
        <dbReference type="Pfam" id="PF01488"/>
    </source>
</evidence>
<dbReference type="GO" id="GO:0008652">
    <property type="term" value="P:amino acid biosynthetic process"/>
    <property type="evidence" value="ECO:0007669"/>
    <property type="project" value="UniProtKB-KW"/>
</dbReference>
<dbReference type="OrthoDB" id="9792692at2"/>
<dbReference type="Gene3D" id="3.40.50.720">
    <property type="entry name" value="NAD(P)-binding Rossmann-like Domain"/>
    <property type="match status" value="1"/>
</dbReference>
<comment type="pathway">
    <text evidence="1 8">Metabolic intermediate biosynthesis; chorismate biosynthesis; chorismate from D-erythrose 4-phosphate and phosphoenolpyruvate: step 4/7.</text>
</comment>
<reference evidence="12 13" key="1">
    <citation type="journal article" date="2005" name="Int. J. Syst. Evol. Microbiol.">
        <title>Bacillus litoralis sp. nov., isolated from a tidal flat of the Yellow Sea in Korea.</title>
        <authorList>
            <person name="Yoon J.H."/>
            <person name="Oh T.K."/>
        </authorList>
    </citation>
    <scope>NUCLEOTIDE SEQUENCE [LARGE SCALE GENOMIC DNA]</scope>
    <source>
        <strain evidence="12 13">SW-211</strain>
    </source>
</reference>
<dbReference type="Gene3D" id="3.40.50.10860">
    <property type="entry name" value="Leucine Dehydrogenase, chain A, domain 1"/>
    <property type="match status" value="1"/>
</dbReference>
<keyword evidence="13" id="KW-1185">Reference proteome</keyword>
<dbReference type="RefSeq" id="WP_146949092.1">
    <property type="nucleotide sequence ID" value="NZ_VOQF01000007.1"/>
</dbReference>
<dbReference type="AlphaFoldDB" id="A0A5C6VXK8"/>
<dbReference type="NCBIfam" id="TIGR00507">
    <property type="entry name" value="aroE"/>
    <property type="match status" value="1"/>
</dbReference>
<dbReference type="Pfam" id="PF08501">
    <property type="entry name" value="Shikimate_dh_N"/>
    <property type="match status" value="1"/>
</dbReference>
<dbReference type="UniPathway" id="UPA00053">
    <property type="reaction ID" value="UER00087"/>
</dbReference>
<comment type="catalytic activity">
    <reaction evidence="7 8">
        <text>shikimate + NADP(+) = 3-dehydroshikimate + NADPH + H(+)</text>
        <dbReference type="Rhea" id="RHEA:17737"/>
        <dbReference type="ChEBI" id="CHEBI:15378"/>
        <dbReference type="ChEBI" id="CHEBI:16630"/>
        <dbReference type="ChEBI" id="CHEBI:36208"/>
        <dbReference type="ChEBI" id="CHEBI:57783"/>
        <dbReference type="ChEBI" id="CHEBI:58349"/>
        <dbReference type="EC" id="1.1.1.25"/>
    </reaction>
</comment>
<keyword evidence="6 8" id="KW-0057">Aromatic amino acid biosynthesis</keyword>
<dbReference type="EMBL" id="VOQF01000007">
    <property type="protein sequence ID" value="TXC90022.1"/>
    <property type="molecule type" value="Genomic_DNA"/>
</dbReference>
<feature type="binding site" evidence="8">
    <location>
        <position position="78"/>
    </location>
    <ligand>
        <name>NADP(+)</name>
        <dbReference type="ChEBI" id="CHEBI:58349"/>
    </ligand>
</feature>
<dbReference type="SUPFAM" id="SSF51735">
    <property type="entry name" value="NAD(P)-binding Rossmann-fold domains"/>
    <property type="match status" value="1"/>
</dbReference>
<evidence type="ECO:0000259" key="11">
    <source>
        <dbReference type="Pfam" id="PF18317"/>
    </source>
</evidence>
<dbReference type="InterPro" id="IPR046346">
    <property type="entry name" value="Aminoacid_DH-like_N_sf"/>
</dbReference>